<dbReference type="VEuPathDB" id="VectorBase:ISCI012761"/>
<dbReference type="InParanoid" id="B7QB55"/>
<feature type="region of interest" description="Disordered" evidence="1">
    <location>
        <begin position="1"/>
        <end position="68"/>
    </location>
</feature>
<reference evidence="2 4" key="1">
    <citation type="submission" date="2008-03" db="EMBL/GenBank/DDBJ databases">
        <title>Annotation of Ixodes scapularis.</title>
        <authorList>
            <consortium name="Ixodes scapularis Genome Project Consortium"/>
            <person name="Caler E."/>
            <person name="Hannick L.I."/>
            <person name="Bidwell S."/>
            <person name="Joardar V."/>
            <person name="Thiagarajan M."/>
            <person name="Amedeo P."/>
            <person name="Galinsky K.J."/>
            <person name="Schobel S."/>
            <person name="Inman J."/>
            <person name="Hostetler J."/>
            <person name="Miller J."/>
            <person name="Hammond M."/>
            <person name="Megy K."/>
            <person name="Lawson D."/>
            <person name="Kodira C."/>
            <person name="Sutton G."/>
            <person name="Meyer J."/>
            <person name="Hill C.A."/>
            <person name="Birren B."/>
            <person name="Nene V."/>
            <person name="Collins F."/>
            <person name="Alarcon-Chaidez F."/>
            <person name="Wikel S."/>
            <person name="Strausberg R."/>
        </authorList>
    </citation>
    <scope>NUCLEOTIDE SEQUENCE [LARGE SCALE GENOMIC DNA]</scope>
    <source>
        <strain evidence="4">Wikel</strain>
        <strain evidence="2">Wikel colony</strain>
    </source>
</reference>
<dbReference type="EMBL" id="DS899156">
    <property type="protein sequence ID" value="EEC16077.1"/>
    <property type="molecule type" value="Genomic_DNA"/>
</dbReference>
<reference evidence="3" key="2">
    <citation type="submission" date="2020-05" db="UniProtKB">
        <authorList>
            <consortium name="EnsemblMetazoa"/>
        </authorList>
    </citation>
    <scope>IDENTIFICATION</scope>
    <source>
        <strain evidence="3">wikel</strain>
    </source>
</reference>
<gene>
    <name evidence="2" type="ORF">IscW_ISCW012761</name>
</gene>
<evidence type="ECO:0000313" key="4">
    <source>
        <dbReference type="Proteomes" id="UP000001555"/>
    </source>
</evidence>
<dbReference type="EMBL" id="ABJB010822181">
    <property type="status" value="NOT_ANNOTATED_CDS"/>
    <property type="molecule type" value="Genomic_DNA"/>
</dbReference>
<dbReference type="HOGENOM" id="CLU_2173762_0_0_1"/>
<proteinExistence type="predicted"/>
<evidence type="ECO:0000313" key="2">
    <source>
        <dbReference type="EMBL" id="EEC16077.1"/>
    </source>
</evidence>
<accession>B7QB55</accession>
<feature type="compositionally biased region" description="Gly residues" evidence="1">
    <location>
        <begin position="23"/>
        <end position="32"/>
    </location>
</feature>
<evidence type="ECO:0000313" key="3">
    <source>
        <dbReference type="EnsemblMetazoa" id="ISCW012761-PA"/>
    </source>
</evidence>
<name>B7QB55_IXOSC</name>
<dbReference type="AlphaFoldDB" id="B7QB55"/>
<protein>
    <submittedName>
        <fullName evidence="2 3">Uncharacterized protein</fullName>
    </submittedName>
</protein>
<organism>
    <name type="scientific">Ixodes scapularis</name>
    <name type="common">Black-legged tick</name>
    <name type="synonym">Deer tick</name>
    <dbReference type="NCBI Taxonomy" id="6945"/>
    <lineage>
        <taxon>Eukaryota</taxon>
        <taxon>Metazoa</taxon>
        <taxon>Ecdysozoa</taxon>
        <taxon>Arthropoda</taxon>
        <taxon>Chelicerata</taxon>
        <taxon>Arachnida</taxon>
        <taxon>Acari</taxon>
        <taxon>Parasitiformes</taxon>
        <taxon>Ixodida</taxon>
        <taxon>Ixodoidea</taxon>
        <taxon>Ixodidae</taxon>
        <taxon>Ixodinae</taxon>
        <taxon>Ixodes</taxon>
    </lineage>
</organism>
<dbReference type="Proteomes" id="UP000001555">
    <property type="component" value="Unassembled WGS sequence"/>
</dbReference>
<dbReference type="PaxDb" id="6945-B7QB55"/>
<evidence type="ECO:0000256" key="1">
    <source>
        <dbReference type="SAM" id="MobiDB-lite"/>
    </source>
</evidence>
<sequence length="110" mass="11566">MSELGAGINTLRRHSPGVRGSLSIGGGSSGGTRRGDNPSLKPPSSHQLGPRALSFSLNPPLSPDGNTEMDSLIERAACGGRAGGKSNLCNESKRYNPFEFRGRAEAMVWL</sequence>
<keyword evidence="4" id="KW-1185">Reference proteome</keyword>
<feature type="compositionally biased region" description="Polar residues" evidence="1">
    <location>
        <begin position="55"/>
        <end position="68"/>
    </location>
</feature>
<dbReference type="EnsemblMetazoa" id="ISCW012761-RA">
    <property type="protein sequence ID" value="ISCW012761-PA"/>
    <property type="gene ID" value="ISCW012761"/>
</dbReference>
<dbReference type="VEuPathDB" id="VectorBase:ISCW012761"/>